<gene>
    <name evidence="5" type="ORF">SAMN05421819_0321</name>
</gene>
<comment type="similarity">
    <text evidence="1">Belongs to the metallo-dependent hydrolases superfamily. CpsB/CapC family.</text>
</comment>
<dbReference type="InterPro" id="IPR032466">
    <property type="entry name" value="Metal_Hydrolase"/>
</dbReference>
<reference evidence="5 6" key="1">
    <citation type="submission" date="2016-10" db="EMBL/GenBank/DDBJ databases">
        <authorList>
            <person name="de Groot N.N."/>
        </authorList>
    </citation>
    <scope>NUCLEOTIDE SEQUENCE [LARGE SCALE GENOMIC DNA]</scope>
    <source>
        <strain evidence="5 6">DSM 22489</strain>
    </source>
</reference>
<dbReference type="OrthoDB" id="9788539at2"/>
<protein>
    <recommendedName>
        <fullName evidence="2">protein-tyrosine-phosphatase</fullName>
        <ecNumber evidence="2">3.1.3.48</ecNumber>
    </recommendedName>
</protein>
<evidence type="ECO:0000313" key="5">
    <source>
        <dbReference type="EMBL" id="SEF52990.1"/>
    </source>
</evidence>
<dbReference type="AlphaFoldDB" id="A0A1H5SRE1"/>
<keyword evidence="3" id="KW-0378">Hydrolase</keyword>
<evidence type="ECO:0000256" key="1">
    <source>
        <dbReference type="ARBA" id="ARBA00005750"/>
    </source>
</evidence>
<proteinExistence type="inferred from homology"/>
<dbReference type="PANTHER" id="PTHR39181:SF1">
    <property type="entry name" value="TYROSINE-PROTEIN PHOSPHATASE YWQE"/>
    <property type="match status" value="1"/>
</dbReference>
<accession>A0A1H5SRE1</accession>
<dbReference type="GO" id="GO:0045227">
    <property type="term" value="P:capsule polysaccharide biosynthetic process"/>
    <property type="evidence" value="ECO:0007669"/>
    <property type="project" value="UniProtKB-UniPathway"/>
</dbReference>
<sequence length="268" mass="30089">MFDVHHHLLYGLDDGPKTLEDSIAQAEAAAADGITHVVCTPHASHRYDFLPEVNAERLAELRAVLAERNIPLTLAQGCDFHITYDNIEDAKKHPSRYSINGKQYILIELPEQFLQNAVSNAQTELMSARMIPVLTHPERNMSIQRDPGRIRHWVADGMLVQVTAGSLLGEFGKTARAISNRYVEDHWATIVATDAHNTTSRPPNLRPAYQYLSQNFGEETARRLCITNPQRIFEGEALGPQPYPRGIDDHDEPSGGFRGGFLRRLFGR</sequence>
<comment type="catalytic activity">
    <reaction evidence="4">
        <text>O-phospho-L-tyrosyl-[protein] + H2O = L-tyrosyl-[protein] + phosphate</text>
        <dbReference type="Rhea" id="RHEA:10684"/>
        <dbReference type="Rhea" id="RHEA-COMP:10136"/>
        <dbReference type="Rhea" id="RHEA-COMP:20101"/>
        <dbReference type="ChEBI" id="CHEBI:15377"/>
        <dbReference type="ChEBI" id="CHEBI:43474"/>
        <dbReference type="ChEBI" id="CHEBI:46858"/>
        <dbReference type="ChEBI" id="CHEBI:61978"/>
        <dbReference type="EC" id="3.1.3.48"/>
    </reaction>
</comment>
<name>A0A1H5SRE1_9BACT</name>
<dbReference type="Pfam" id="PF19567">
    <property type="entry name" value="CpsB_CapC"/>
    <property type="match status" value="1"/>
</dbReference>
<keyword evidence="6" id="KW-1185">Reference proteome</keyword>
<dbReference type="Gene3D" id="3.20.20.140">
    <property type="entry name" value="Metal-dependent hydrolases"/>
    <property type="match status" value="1"/>
</dbReference>
<dbReference type="RefSeq" id="WP_103931271.1">
    <property type="nucleotide sequence ID" value="NZ_FNVA01000001.1"/>
</dbReference>
<dbReference type="GO" id="GO:0004725">
    <property type="term" value="F:protein tyrosine phosphatase activity"/>
    <property type="evidence" value="ECO:0007669"/>
    <property type="project" value="UniProtKB-EC"/>
</dbReference>
<dbReference type="PANTHER" id="PTHR39181">
    <property type="entry name" value="TYROSINE-PROTEIN PHOSPHATASE YWQE"/>
    <property type="match status" value="1"/>
</dbReference>
<dbReference type="Proteomes" id="UP000236728">
    <property type="component" value="Unassembled WGS sequence"/>
</dbReference>
<dbReference type="InterPro" id="IPR016667">
    <property type="entry name" value="Caps_polysacc_synth_CpsB/CapC"/>
</dbReference>
<dbReference type="PIRSF" id="PIRSF016557">
    <property type="entry name" value="Caps_synth_CpsB"/>
    <property type="match status" value="1"/>
</dbReference>
<evidence type="ECO:0000256" key="4">
    <source>
        <dbReference type="ARBA" id="ARBA00051722"/>
    </source>
</evidence>
<dbReference type="SUPFAM" id="SSF51556">
    <property type="entry name" value="Metallo-dependent hydrolases"/>
    <property type="match status" value="1"/>
</dbReference>
<dbReference type="EC" id="3.1.3.48" evidence="2"/>
<dbReference type="EMBL" id="FNVA01000001">
    <property type="protein sequence ID" value="SEF52990.1"/>
    <property type="molecule type" value="Genomic_DNA"/>
</dbReference>
<dbReference type="UniPathway" id="UPA00934"/>
<dbReference type="GO" id="GO:0030145">
    <property type="term" value="F:manganese ion binding"/>
    <property type="evidence" value="ECO:0007669"/>
    <property type="project" value="InterPro"/>
</dbReference>
<evidence type="ECO:0000256" key="2">
    <source>
        <dbReference type="ARBA" id="ARBA00013064"/>
    </source>
</evidence>
<evidence type="ECO:0000313" key="6">
    <source>
        <dbReference type="Proteomes" id="UP000236728"/>
    </source>
</evidence>
<organism evidence="5 6">
    <name type="scientific">Bryocella elongata</name>
    <dbReference type="NCBI Taxonomy" id="863522"/>
    <lineage>
        <taxon>Bacteria</taxon>
        <taxon>Pseudomonadati</taxon>
        <taxon>Acidobacteriota</taxon>
        <taxon>Terriglobia</taxon>
        <taxon>Terriglobales</taxon>
        <taxon>Acidobacteriaceae</taxon>
        <taxon>Bryocella</taxon>
    </lineage>
</organism>
<evidence type="ECO:0000256" key="3">
    <source>
        <dbReference type="ARBA" id="ARBA00022801"/>
    </source>
</evidence>